<dbReference type="RefSeq" id="WP_269038766.1">
    <property type="nucleotide sequence ID" value="NZ_CP114040.1"/>
</dbReference>
<reference evidence="2" key="1">
    <citation type="submission" date="2022-11" db="EMBL/GenBank/DDBJ databases">
        <title>Minimal conservation of predation-associated metabolite biosynthetic gene clusters underscores biosynthetic potential of Myxococcota including descriptions for ten novel species: Archangium lansinium sp. nov., Myxococcus landrumus sp. nov., Nannocystis bai.</title>
        <authorList>
            <person name="Ahearne A."/>
            <person name="Stevens C."/>
            <person name="Dowd S."/>
        </authorList>
    </citation>
    <scope>NUCLEOTIDE SEQUENCE</scope>
    <source>
        <strain evidence="2">Fl3</strain>
    </source>
</reference>
<gene>
    <name evidence="2" type="ORF">O0S08_09695</name>
</gene>
<protein>
    <submittedName>
        <fullName evidence="2">Uncharacterized protein</fullName>
    </submittedName>
</protein>
<dbReference type="EMBL" id="CP114040">
    <property type="protein sequence ID" value="WAS96419.1"/>
    <property type="molecule type" value="Genomic_DNA"/>
</dbReference>
<accession>A0ABY7HAW7</accession>
<evidence type="ECO:0000313" key="3">
    <source>
        <dbReference type="Proteomes" id="UP001164459"/>
    </source>
</evidence>
<dbReference type="Proteomes" id="UP001164459">
    <property type="component" value="Chromosome"/>
</dbReference>
<keyword evidence="3" id="KW-1185">Reference proteome</keyword>
<evidence type="ECO:0000256" key="1">
    <source>
        <dbReference type="SAM" id="MobiDB-lite"/>
    </source>
</evidence>
<name>A0ABY7HAW7_9BACT</name>
<sequence length="207" mass="22251">MRDILSLAAERPLVRRPARASADSNGLSAARASLDYFSKSASGKTPFVTSTQTVDAPPMSEGQASEPATGETDMMIHLSTLFALAFVIPSPNDDISDAAAPAAVDAAEANEVDGDLDVLPEETTETVRSECLAIDQTMSRKGTFFGGSGDDHYPMNGKTITRADLQVDTSGHAAANITRQDSTEVTVHWWYDLFSRVTYTLKVWVEC</sequence>
<feature type="region of interest" description="Disordered" evidence="1">
    <location>
        <begin position="48"/>
        <end position="68"/>
    </location>
</feature>
<organism evidence="2 3">
    <name type="scientific">Nannocystis punicea</name>
    <dbReference type="NCBI Taxonomy" id="2995304"/>
    <lineage>
        <taxon>Bacteria</taxon>
        <taxon>Pseudomonadati</taxon>
        <taxon>Myxococcota</taxon>
        <taxon>Polyangia</taxon>
        <taxon>Nannocystales</taxon>
        <taxon>Nannocystaceae</taxon>
        <taxon>Nannocystis</taxon>
    </lineage>
</organism>
<proteinExistence type="predicted"/>
<evidence type="ECO:0000313" key="2">
    <source>
        <dbReference type="EMBL" id="WAS96419.1"/>
    </source>
</evidence>